<dbReference type="SUPFAM" id="SSF51905">
    <property type="entry name" value="FAD/NAD(P)-binding domain"/>
    <property type="match status" value="2"/>
</dbReference>
<dbReference type="GO" id="GO:0050661">
    <property type="term" value="F:NADP binding"/>
    <property type="evidence" value="ECO:0007669"/>
    <property type="project" value="InterPro"/>
</dbReference>
<comment type="caution">
    <text evidence="6">The sequence shown here is derived from an EMBL/GenBank/DDBJ whole genome shotgun (WGS) entry which is preliminary data.</text>
</comment>
<dbReference type="Pfam" id="PF00743">
    <property type="entry name" value="FMO-like"/>
    <property type="match status" value="2"/>
</dbReference>
<dbReference type="Gene3D" id="3.50.50.60">
    <property type="entry name" value="FAD/NAD(P)-binding domain"/>
    <property type="match status" value="2"/>
</dbReference>
<dbReference type="STRING" id="86259.A0A4Z1P0K2"/>
<evidence type="ECO:0000256" key="2">
    <source>
        <dbReference type="ARBA" id="ARBA00022630"/>
    </source>
</evidence>
<dbReference type="InterPro" id="IPR020946">
    <property type="entry name" value="Flavin_mOase-like"/>
</dbReference>
<sequence length="495" mass="55575">MSPIKKVAVIGLGPAGAIAIDALAQEKAFDTIRVFERREDSGGCWLQDPPNHKQVLPSIPDLTARSADAPLPIPSQLPTKAPASSQYRFSDTTIYPHLETNIAAGPMSFSAEPFPDIRSEWSIRNHGADTPFRHWKVVKDWISSLVARNGYNNMVEYNTTVESVQRNPDTHAHAWTVVLRKTKAGEDDYWWSEDFDAVVVANGHYTVPFLPDISGLAEYHERHPNVISHSKSFRYPQDYKDKTVVVVGASISGADLSSSIAGLVKPPLISVVRGRYHPYFGDYAFQHPKILRKNGISHFDASGDGTVHFADGTSVTAPDAVIFGTGYSWSLPFLENVWGPGDGVKLRNNRLPGLYQHVFYRRDPTLTFVGAVAAGFTFKVFEWQSVLAARYLAGRITLPPLEEQEAWEQRRIELKGDGVPFSALYPDFEKYFEEVRLLAGEPKDGVGRKLPKFEKEWRAEFDAGHLRRIAMWKRNNQQAEKELLREKKPMELASL</sequence>
<organism evidence="6 7">
    <name type="scientific">Venturia nashicola</name>
    <dbReference type="NCBI Taxonomy" id="86259"/>
    <lineage>
        <taxon>Eukaryota</taxon>
        <taxon>Fungi</taxon>
        <taxon>Dikarya</taxon>
        <taxon>Ascomycota</taxon>
        <taxon>Pezizomycotina</taxon>
        <taxon>Dothideomycetes</taxon>
        <taxon>Pleosporomycetidae</taxon>
        <taxon>Venturiales</taxon>
        <taxon>Venturiaceae</taxon>
        <taxon>Venturia</taxon>
    </lineage>
</organism>
<reference evidence="6 7" key="1">
    <citation type="submission" date="2019-04" db="EMBL/GenBank/DDBJ databases">
        <title>High contiguity whole genome sequence and gene annotation resource for two Venturia nashicola isolates.</title>
        <authorList>
            <person name="Prokchorchik M."/>
            <person name="Won K."/>
            <person name="Lee Y."/>
            <person name="Choi E.D."/>
            <person name="Segonzac C."/>
            <person name="Sohn K.H."/>
        </authorList>
    </citation>
    <scope>NUCLEOTIDE SEQUENCE [LARGE SCALE GENOMIC DNA]</scope>
    <source>
        <strain evidence="6 7">PRI2</strain>
    </source>
</reference>
<keyword evidence="4" id="KW-0521">NADP</keyword>
<dbReference type="GO" id="GO:0004499">
    <property type="term" value="F:N,N-dimethylaniline monooxygenase activity"/>
    <property type="evidence" value="ECO:0007669"/>
    <property type="project" value="InterPro"/>
</dbReference>
<dbReference type="EMBL" id="SNSC02000008">
    <property type="protein sequence ID" value="TID22103.1"/>
    <property type="molecule type" value="Genomic_DNA"/>
</dbReference>
<evidence type="ECO:0000313" key="7">
    <source>
        <dbReference type="Proteomes" id="UP000298493"/>
    </source>
</evidence>
<evidence type="ECO:0000256" key="4">
    <source>
        <dbReference type="ARBA" id="ARBA00022857"/>
    </source>
</evidence>
<dbReference type="GO" id="GO:0050660">
    <property type="term" value="F:flavin adenine dinucleotide binding"/>
    <property type="evidence" value="ECO:0007669"/>
    <property type="project" value="InterPro"/>
</dbReference>
<dbReference type="PIRSF" id="PIRSF000332">
    <property type="entry name" value="FMO"/>
    <property type="match status" value="1"/>
</dbReference>
<gene>
    <name evidence="6" type="ORF">E6O75_ATG10897</name>
</gene>
<dbReference type="InterPro" id="IPR036188">
    <property type="entry name" value="FAD/NAD-bd_sf"/>
</dbReference>
<keyword evidence="3" id="KW-0274">FAD</keyword>
<keyword evidence="5" id="KW-0560">Oxidoreductase</keyword>
<evidence type="ECO:0000256" key="3">
    <source>
        <dbReference type="ARBA" id="ARBA00022827"/>
    </source>
</evidence>
<dbReference type="AlphaFoldDB" id="A0A4Z1P0K2"/>
<accession>A0A4Z1P0K2</accession>
<protein>
    <submittedName>
        <fullName evidence="6">Putative gamma-glutamyl phosphate reductase</fullName>
    </submittedName>
</protein>
<dbReference type="InterPro" id="IPR000960">
    <property type="entry name" value="Flavin_mOase"/>
</dbReference>
<keyword evidence="2" id="KW-0285">Flavoprotein</keyword>
<dbReference type="Proteomes" id="UP000298493">
    <property type="component" value="Unassembled WGS sequence"/>
</dbReference>
<dbReference type="PRINTS" id="PR00419">
    <property type="entry name" value="ADXRDTASE"/>
</dbReference>
<keyword evidence="7" id="KW-1185">Reference proteome</keyword>
<name>A0A4Z1P0K2_9PEZI</name>
<comment type="similarity">
    <text evidence="1">Belongs to the FMO family.</text>
</comment>
<dbReference type="PANTHER" id="PTHR23023">
    <property type="entry name" value="DIMETHYLANILINE MONOOXYGENASE"/>
    <property type="match status" value="1"/>
</dbReference>
<evidence type="ECO:0000256" key="5">
    <source>
        <dbReference type="ARBA" id="ARBA00023002"/>
    </source>
</evidence>
<proteinExistence type="inferred from homology"/>
<dbReference type="InterPro" id="IPR050346">
    <property type="entry name" value="FMO-like"/>
</dbReference>
<evidence type="ECO:0000256" key="1">
    <source>
        <dbReference type="ARBA" id="ARBA00009183"/>
    </source>
</evidence>
<evidence type="ECO:0000313" key="6">
    <source>
        <dbReference type="EMBL" id="TID22103.1"/>
    </source>
</evidence>